<feature type="compositionally biased region" description="Low complexity" evidence="3">
    <location>
        <begin position="74"/>
        <end position="83"/>
    </location>
</feature>
<feature type="domain" description="EF-hand" evidence="4">
    <location>
        <begin position="139"/>
        <end position="167"/>
    </location>
</feature>
<accession>A0ABS6PB36</accession>
<evidence type="ECO:0000259" key="4">
    <source>
        <dbReference type="PROSITE" id="PS50222"/>
    </source>
</evidence>
<dbReference type="Pfam" id="PF13499">
    <property type="entry name" value="EF-hand_7"/>
    <property type="match status" value="1"/>
</dbReference>
<feature type="region of interest" description="Disordered" evidence="3">
    <location>
        <begin position="155"/>
        <end position="175"/>
    </location>
</feature>
<evidence type="ECO:0000313" key="5">
    <source>
        <dbReference type="EMBL" id="MBV4457226.1"/>
    </source>
</evidence>
<dbReference type="CDD" id="cd00051">
    <property type="entry name" value="EFh"/>
    <property type="match status" value="1"/>
</dbReference>
<dbReference type="Proteomes" id="UP000765224">
    <property type="component" value="Unassembled WGS sequence"/>
</dbReference>
<name>A0ABS6PB36_9PSED</name>
<dbReference type="PANTHER" id="PTHR10827">
    <property type="entry name" value="RETICULOCALBIN"/>
    <property type="match status" value="1"/>
</dbReference>
<dbReference type="Pfam" id="PF13202">
    <property type="entry name" value="EF-hand_5"/>
    <property type="match status" value="3"/>
</dbReference>
<feature type="domain" description="EF-hand" evidence="4">
    <location>
        <begin position="168"/>
        <end position="203"/>
    </location>
</feature>
<evidence type="ECO:0000256" key="1">
    <source>
        <dbReference type="ARBA" id="ARBA00022723"/>
    </source>
</evidence>
<dbReference type="InterPro" id="IPR018247">
    <property type="entry name" value="EF_Hand_1_Ca_BS"/>
</dbReference>
<organism evidence="5 6">
    <name type="scientific">Pseudomonas ekonensis</name>
    <dbReference type="NCBI Taxonomy" id="2842353"/>
    <lineage>
        <taxon>Bacteria</taxon>
        <taxon>Pseudomonadati</taxon>
        <taxon>Pseudomonadota</taxon>
        <taxon>Gammaproteobacteria</taxon>
        <taxon>Pseudomonadales</taxon>
        <taxon>Pseudomonadaceae</taxon>
        <taxon>Pseudomonas</taxon>
    </lineage>
</organism>
<dbReference type="PANTHER" id="PTHR10827:SF98">
    <property type="entry name" value="45 KDA CALCIUM-BINDING PROTEIN"/>
    <property type="match status" value="1"/>
</dbReference>
<dbReference type="PROSITE" id="PS00018">
    <property type="entry name" value="EF_HAND_1"/>
    <property type="match status" value="5"/>
</dbReference>
<evidence type="ECO:0000313" key="6">
    <source>
        <dbReference type="Proteomes" id="UP000765224"/>
    </source>
</evidence>
<gene>
    <name evidence="5" type="ORF">KVG96_04600</name>
</gene>
<evidence type="ECO:0000256" key="3">
    <source>
        <dbReference type="SAM" id="MobiDB-lite"/>
    </source>
</evidence>
<protein>
    <submittedName>
        <fullName evidence="5">EF-hand domain-containing protein</fullName>
    </submittedName>
</protein>
<dbReference type="RefSeq" id="WP_217890993.1">
    <property type="nucleotide sequence ID" value="NZ_JAHSTS010000001.1"/>
</dbReference>
<feature type="region of interest" description="Disordered" evidence="3">
    <location>
        <begin position="1"/>
        <end position="100"/>
    </location>
</feature>
<keyword evidence="1" id="KW-0479">Metal-binding</keyword>
<dbReference type="PROSITE" id="PS50222">
    <property type="entry name" value="EF_HAND_2"/>
    <property type="match status" value="4"/>
</dbReference>
<feature type="domain" description="EF-hand" evidence="4">
    <location>
        <begin position="99"/>
        <end position="134"/>
    </location>
</feature>
<proteinExistence type="predicted"/>
<dbReference type="SMART" id="SM00054">
    <property type="entry name" value="EFh"/>
    <property type="match status" value="6"/>
</dbReference>
<dbReference type="NCBIfam" id="NF041410">
    <property type="entry name" value="XopAW"/>
    <property type="match status" value="1"/>
</dbReference>
<keyword evidence="2" id="KW-0677">Repeat</keyword>
<sequence length="285" mass="29185">MIGSVSNYTSYTSTRSTATQNARSQQLQKELFAKLDSNGDGTVDQDELGSALSQKSDDGLLVSLSQQFGDLDSDASGSLSAEEMTAMTPPPPPPHDQAPNTELADALISALDTDGDGAISGDELSTGLTSAGSTADSSEIFSALDKNKDGVVSQDELAASLAPPPPPPQQMSGDELFSQLDADSDGSVTATELSSALQAGAGTSSSDSDNAAALLKVLDSDSSGGVGSDELKAALQAGRERPDDEATANTQQTTTEALNRMIANLSKQYSLDNVAPVGKYLNVST</sequence>
<keyword evidence="6" id="KW-1185">Reference proteome</keyword>
<reference evidence="5 6" key="1">
    <citation type="submission" date="2021-06" db="EMBL/GenBank/DDBJ databases">
        <title>Updating the genus Pseudomonas: Description of 43 new species and partition of the Pseudomonas putida group.</title>
        <authorList>
            <person name="Girard L."/>
            <person name="Lood C."/>
            <person name="Vandamme P."/>
            <person name="Rokni-Zadeh H."/>
            <person name="Van Noort V."/>
            <person name="Hofte M."/>
            <person name="Lavigne R."/>
            <person name="De Mot R."/>
        </authorList>
    </citation>
    <scope>NUCLEOTIDE SEQUENCE [LARGE SCALE GENOMIC DNA]</scope>
    <source>
        <strain evidence="5 6">COR58</strain>
    </source>
</reference>
<dbReference type="InterPro" id="IPR002048">
    <property type="entry name" value="EF_hand_dom"/>
</dbReference>
<evidence type="ECO:0000256" key="2">
    <source>
        <dbReference type="ARBA" id="ARBA00022737"/>
    </source>
</evidence>
<feature type="compositionally biased region" description="Low complexity" evidence="3">
    <location>
        <begin position="1"/>
        <end position="19"/>
    </location>
</feature>
<feature type="domain" description="EF-hand" evidence="4">
    <location>
        <begin position="23"/>
        <end position="58"/>
    </location>
</feature>
<comment type="caution">
    <text evidence="5">The sequence shown here is derived from an EMBL/GenBank/DDBJ whole genome shotgun (WGS) entry which is preliminary data.</text>
</comment>
<dbReference type="EMBL" id="JAHSTS010000001">
    <property type="protein sequence ID" value="MBV4457226.1"/>
    <property type="molecule type" value="Genomic_DNA"/>
</dbReference>